<feature type="domain" description="HD/PDEase" evidence="2">
    <location>
        <begin position="143"/>
        <end position="273"/>
    </location>
</feature>
<keyword evidence="1 3" id="KW-0378">Hydrolase</keyword>
<reference evidence="3 4" key="1">
    <citation type="journal article" date="2015" name="Nature">
        <title>rRNA introns, odd ribosomes, and small enigmatic genomes across a large radiation of phyla.</title>
        <authorList>
            <person name="Brown C.T."/>
            <person name="Hug L.A."/>
            <person name="Thomas B.C."/>
            <person name="Sharon I."/>
            <person name="Castelle C.J."/>
            <person name="Singh A."/>
            <person name="Wilkins M.J."/>
            <person name="Williams K.H."/>
            <person name="Banfield J.F."/>
        </authorList>
    </citation>
    <scope>NUCLEOTIDE SEQUENCE [LARGE SCALE GENOMIC DNA]</scope>
</reference>
<dbReference type="InterPro" id="IPR006674">
    <property type="entry name" value="HD_domain"/>
</dbReference>
<dbReference type="Proteomes" id="UP000033869">
    <property type="component" value="Unassembled WGS sequence"/>
</dbReference>
<gene>
    <name evidence="3" type="ORF">UU65_C0001G0167</name>
</gene>
<dbReference type="GO" id="GO:0016787">
    <property type="term" value="F:hydrolase activity"/>
    <property type="evidence" value="ECO:0007669"/>
    <property type="project" value="UniProtKB-KW"/>
</dbReference>
<protein>
    <submittedName>
        <fullName evidence="3">Metal dependent phosphohydrolase</fullName>
    </submittedName>
</protein>
<dbReference type="SMART" id="SM00471">
    <property type="entry name" value="HDc"/>
    <property type="match status" value="1"/>
</dbReference>
<dbReference type="GO" id="GO:0003676">
    <property type="term" value="F:nucleic acid binding"/>
    <property type="evidence" value="ECO:0007669"/>
    <property type="project" value="InterPro"/>
</dbReference>
<dbReference type="SUPFAM" id="SSF50249">
    <property type="entry name" value="Nucleic acid-binding proteins"/>
    <property type="match status" value="1"/>
</dbReference>
<dbReference type="InterPro" id="IPR050798">
    <property type="entry name" value="YhaM_exoribonuc/phosphodiest"/>
</dbReference>
<dbReference type="PANTHER" id="PTHR37294">
    <property type="entry name" value="3'-5' EXORIBONUCLEASE YHAM"/>
    <property type="match status" value="1"/>
</dbReference>
<dbReference type="Pfam" id="PF01336">
    <property type="entry name" value="tRNA_anti-codon"/>
    <property type="match status" value="1"/>
</dbReference>
<accession>A0A0G0WCI5</accession>
<dbReference type="InterPro" id="IPR004365">
    <property type="entry name" value="NA-bd_OB_tRNA"/>
</dbReference>
<organism evidence="3 4">
    <name type="scientific">candidate division CPR2 bacterium GW2011_GWC1_41_48</name>
    <dbReference type="NCBI Taxonomy" id="1618344"/>
    <lineage>
        <taxon>Bacteria</taxon>
        <taxon>Bacteria division CPR2</taxon>
    </lineage>
</organism>
<evidence type="ECO:0000259" key="2">
    <source>
        <dbReference type="SMART" id="SM00471"/>
    </source>
</evidence>
<dbReference type="GO" id="GO:0031125">
    <property type="term" value="P:rRNA 3'-end processing"/>
    <property type="evidence" value="ECO:0007669"/>
    <property type="project" value="TreeGrafter"/>
</dbReference>
<dbReference type="Gene3D" id="2.40.50.140">
    <property type="entry name" value="Nucleic acid-binding proteins"/>
    <property type="match status" value="1"/>
</dbReference>
<dbReference type="InterPro" id="IPR003607">
    <property type="entry name" value="HD/PDEase_dom"/>
</dbReference>
<evidence type="ECO:0000256" key="1">
    <source>
        <dbReference type="ARBA" id="ARBA00022801"/>
    </source>
</evidence>
<name>A0A0G0WCI5_UNCC2</name>
<dbReference type="CDD" id="cd04492">
    <property type="entry name" value="YhaM_OBF_like"/>
    <property type="match status" value="1"/>
</dbReference>
<dbReference type="Pfam" id="PF01966">
    <property type="entry name" value="HD"/>
    <property type="match status" value="1"/>
</dbReference>
<comment type="caution">
    <text evidence="3">The sequence shown here is derived from an EMBL/GenBank/DDBJ whole genome shotgun (WGS) entry which is preliminary data.</text>
</comment>
<dbReference type="PANTHER" id="PTHR37294:SF1">
    <property type="entry name" value="3'-5' EXORIBONUCLEASE YHAM"/>
    <property type="match status" value="1"/>
</dbReference>
<sequence>MAGQPFVIKSLKRATSKSNKQYIDLELGDKTGSIKGKIWSDNIPNCAEAKLGDVVYVSGNIDSYSTNLQFIITTMLPCDSYDIGDYLEVAKEDREKMFKEIKSFISQITDQDFLGLLENLFEDKEFVELFKKAPAAWTIHHSYVGGLLEHVLDCLQISDSLLRRYPKIRKDILFTGAILHDIGKVFELNVDTTITHSNRGKLLGHIYIGCEYLTQKAPQGFPKDKLDELLHMILSHHGEIEFGSPIRPKTIEAVALWMADYSSFKVNMAYNFIYDSIDNDDQSFTGYHRYLSTDMFLEPYQDAKNE</sequence>
<dbReference type="Gene3D" id="1.10.3210.10">
    <property type="entry name" value="Hypothetical protein af1432"/>
    <property type="match status" value="1"/>
</dbReference>
<dbReference type="EMBL" id="LCBL01000001">
    <property type="protein sequence ID" value="KKS09762.1"/>
    <property type="molecule type" value="Genomic_DNA"/>
</dbReference>
<dbReference type="SUPFAM" id="SSF109604">
    <property type="entry name" value="HD-domain/PDEase-like"/>
    <property type="match status" value="1"/>
</dbReference>
<evidence type="ECO:0000313" key="4">
    <source>
        <dbReference type="Proteomes" id="UP000033869"/>
    </source>
</evidence>
<dbReference type="CDD" id="cd00077">
    <property type="entry name" value="HDc"/>
    <property type="match status" value="1"/>
</dbReference>
<evidence type="ECO:0000313" key="3">
    <source>
        <dbReference type="EMBL" id="KKS09762.1"/>
    </source>
</evidence>
<dbReference type="AlphaFoldDB" id="A0A0G0WCI5"/>
<proteinExistence type="predicted"/>
<dbReference type="InterPro" id="IPR012340">
    <property type="entry name" value="NA-bd_OB-fold"/>
</dbReference>